<keyword evidence="10" id="KW-1185">Reference proteome</keyword>
<dbReference type="PANTHER" id="PTHR44981">
    <property type="entry name" value="PERICENTRIN-LIKE PROTEIN, ISOFORM F"/>
    <property type="match status" value="1"/>
</dbReference>
<feature type="coiled-coil region" evidence="6">
    <location>
        <begin position="3299"/>
        <end position="3347"/>
    </location>
</feature>
<gene>
    <name evidence="9" type="ORF">RUM44_005364</name>
</gene>
<feature type="coiled-coil region" evidence="6">
    <location>
        <begin position="3005"/>
        <end position="3039"/>
    </location>
</feature>
<feature type="coiled-coil region" evidence="6">
    <location>
        <begin position="2701"/>
        <end position="2827"/>
    </location>
</feature>
<feature type="coiled-coil region" evidence="6">
    <location>
        <begin position="1895"/>
        <end position="1943"/>
    </location>
</feature>
<keyword evidence="3" id="KW-0597">Phosphoprotein</keyword>
<evidence type="ECO:0000256" key="5">
    <source>
        <dbReference type="ARBA" id="ARBA00023212"/>
    </source>
</evidence>
<feature type="domain" description="Pericentrin/AKAP-450 centrosomal targeting" evidence="8">
    <location>
        <begin position="3367"/>
        <end position="3442"/>
    </location>
</feature>
<feature type="coiled-coil region" evidence="6">
    <location>
        <begin position="733"/>
        <end position="806"/>
    </location>
</feature>
<comment type="subcellular location">
    <subcellularLocation>
        <location evidence="1">Cytoplasm</location>
        <location evidence="1">Cytoskeleton</location>
        <location evidence="1">Microtubule organizing center</location>
        <location evidence="1">Centrosome</location>
    </subcellularLocation>
</comment>
<keyword evidence="4 6" id="KW-0175">Coiled coil</keyword>
<keyword evidence="5" id="KW-0206">Cytoskeleton</keyword>
<feature type="coiled-coil region" evidence="6">
    <location>
        <begin position="1129"/>
        <end position="1156"/>
    </location>
</feature>
<feature type="coiled-coil region" evidence="6">
    <location>
        <begin position="3124"/>
        <end position="3167"/>
    </location>
</feature>
<feature type="compositionally biased region" description="Basic and acidic residues" evidence="7">
    <location>
        <begin position="1"/>
        <end position="33"/>
    </location>
</feature>
<organism evidence="9 10">
    <name type="scientific">Polyplax serrata</name>
    <name type="common">Common mouse louse</name>
    <dbReference type="NCBI Taxonomy" id="468196"/>
    <lineage>
        <taxon>Eukaryota</taxon>
        <taxon>Metazoa</taxon>
        <taxon>Ecdysozoa</taxon>
        <taxon>Arthropoda</taxon>
        <taxon>Hexapoda</taxon>
        <taxon>Insecta</taxon>
        <taxon>Pterygota</taxon>
        <taxon>Neoptera</taxon>
        <taxon>Paraneoptera</taxon>
        <taxon>Psocodea</taxon>
        <taxon>Troctomorpha</taxon>
        <taxon>Phthiraptera</taxon>
        <taxon>Anoplura</taxon>
        <taxon>Polyplacidae</taxon>
        <taxon>Polyplax</taxon>
    </lineage>
</organism>
<evidence type="ECO:0000256" key="6">
    <source>
        <dbReference type="SAM" id="Coils"/>
    </source>
</evidence>
<dbReference type="PANTHER" id="PTHR44981:SF2">
    <property type="entry name" value="PERICENTRIN-LIKE PROTEIN, ISOFORM F"/>
    <property type="match status" value="1"/>
</dbReference>
<evidence type="ECO:0000313" key="9">
    <source>
        <dbReference type="EMBL" id="KAK6617007.1"/>
    </source>
</evidence>
<feature type="region of interest" description="Disordered" evidence="7">
    <location>
        <begin position="1"/>
        <end position="36"/>
    </location>
</feature>
<feature type="coiled-coil region" evidence="6">
    <location>
        <begin position="2293"/>
        <end position="2377"/>
    </location>
</feature>
<dbReference type="EMBL" id="JAWJWF010000053">
    <property type="protein sequence ID" value="KAK6617007.1"/>
    <property type="molecule type" value="Genomic_DNA"/>
</dbReference>
<evidence type="ECO:0000256" key="7">
    <source>
        <dbReference type="SAM" id="MobiDB-lite"/>
    </source>
</evidence>
<evidence type="ECO:0000256" key="3">
    <source>
        <dbReference type="ARBA" id="ARBA00022553"/>
    </source>
</evidence>
<feature type="coiled-coil region" evidence="6">
    <location>
        <begin position="2410"/>
        <end position="2472"/>
    </location>
</feature>
<evidence type="ECO:0000256" key="4">
    <source>
        <dbReference type="ARBA" id="ARBA00023054"/>
    </source>
</evidence>
<feature type="compositionally biased region" description="Polar residues" evidence="7">
    <location>
        <begin position="3477"/>
        <end position="3492"/>
    </location>
</feature>
<feature type="coiled-coil region" evidence="6">
    <location>
        <begin position="232"/>
        <end position="287"/>
    </location>
</feature>
<feature type="coiled-coil region" evidence="6">
    <location>
        <begin position="162"/>
        <end position="196"/>
    </location>
</feature>
<dbReference type="Proteomes" id="UP001359485">
    <property type="component" value="Unassembled WGS sequence"/>
</dbReference>
<proteinExistence type="predicted"/>
<feature type="coiled-coil region" evidence="6">
    <location>
        <begin position="2001"/>
        <end position="2169"/>
    </location>
</feature>
<protein>
    <recommendedName>
        <fullName evidence="8">Pericentrin/AKAP-450 centrosomal targeting domain-containing protein</fullName>
    </recommendedName>
</protein>
<feature type="coiled-coil region" evidence="6">
    <location>
        <begin position="2634"/>
        <end position="2668"/>
    </location>
</feature>
<reference evidence="9 10" key="1">
    <citation type="submission" date="2023-09" db="EMBL/GenBank/DDBJ databases">
        <title>Genomes of two closely related lineages of the louse Polyplax serrata with different host specificities.</title>
        <authorList>
            <person name="Martinu J."/>
            <person name="Tarabai H."/>
            <person name="Stefka J."/>
            <person name="Hypsa V."/>
        </authorList>
    </citation>
    <scope>NUCLEOTIDE SEQUENCE [LARGE SCALE GENOMIC DNA]</scope>
    <source>
        <strain evidence="9">98ZLc_SE</strain>
    </source>
</reference>
<evidence type="ECO:0000256" key="2">
    <source>
        <dbReference type="ARBA" id="ARBA00022490"/>
    </source>
</evidence>
<feature type="region of interest" description="Disordered" evidence="7">
    <location>
        <begin position="3462"/>
        <end position="3504"/>
    </location>
</feature>
<feature type="coiled-coil region" evidence="6">
    <location>
        <begin position="1195"/>
        <end position="1274"/>
    </location>
</feature>
<accession>A0ABR1ADC6</accession>
<sequence length="3530" mass="410784">MEGKITKRISDNIKEKPKVFNKKRDEEEKDRTSETVTMDSNATTEQCLGSIIVVGKSCNIKSKVQQSTHELHECHSETTLGQISGNENSEAVESVVLPSGSHTSFISAQSDVSIGNKELKSTEGVENLQEGNLLQLENSFSTCVHSEGFDSFSTGGNCLSRLKQMEKKMLMKENKIKELHQKIEECNSSKQKKIAENRNLLHQVNVLNRQLQSMYELISRQSWNKSINSVEFAKYENKTTELELLVEKLAEEKENLKADIMHVTTDLNAKEKELKLKNRELIDYKNRSTLEMCKLINKIDSLKRTVQDQTEDFGNQICEAQNSLDDELVRITTKLEDEYQKDLKSAIEKLQGKFENFSNIPGSTIVKLLTLCESGNVDWISAKQEWDEQQIVLKNKVSTLESAHIEEITQLKRSYENEIFLLKTDIESLHSQLNEKKRLLDNFETQLMLSKINPEKCLQVQVEDLSSIKNLYITEICSQNEVHRLEMDVFEEKVKMLSDQILYHAKNEENHLLEVNNARKIAFIYREKYEKLIVEWSERMQNNFENLGTDNVAKLDLDDIFDQIKNLIYSLKKLEELYEDRMKNLTLSYDSEIAYYKRDIEIFQCKITDLESFQSEQIKLDETIQELIESIGNNYMKTVEALVTSHMTELSLKQLETYATEKRYMDEMASLKETNKKEMNELWSKLQVTESSRVALEEQICQLNENCHCRNVDSLKFKSQEITVQLLKYEGMLAMKEETEKALTERVKELENLLEKREENCRRETESLMAQMVKIKTMSTAKDELANELEEKLNDSEKLLEKSCKDVDTLYSVCSVLEEKFVNISVEIPNDKGDFNNDAEIMSNYLLMKKNGEQLRHRFLEIFDKIDHLEEEKKRTMEKNERVESEKTATGLLGESCLIERMKKKYIEENNKLEKEYAEALEALSEKDKVIMELNVQIKEAKETKDEIKIVNCKFEEIENKVRMLESEKEVLRSTVELISKEKEAAEKINESLQETVRVMNTKMNDLISEMESKKNSNCESNMSLKLQKLHVKCTEETVSEMSGSASPRTVACQVNLSLVNSNDDLKYTELSKENKLFDEKESLKLQLKGSDRHSPEKDENTKNEVMLSTYRKQLSDAVTERNGWMAISGTLESERERLREEIENLREENLAIRVDFETKAFDERSSPSPREDSVSRVNKVTEMKGEIGRLSNYIRTLSEKLDDMKANNERLLRESNEQLRNNQNLTDELEEAWIQRYEVEDQLTRVRRENVLLNMHRAQLEDTNRRISNLIVEGKPSVVSWIQIHETVESIVDEVLALKTSFDEIGRTTVSCNDGKSQSELRLLNETLNAQLKNKTLLRDELLMQKKTLEKELKNLEELLKKNDTRILNQRRFSGESSFMTRRHSDMRTKNSWVYPVEFCSSSSEKCIKDPIDGGQVQLKTLTLLRNHLESSVDLEELQFRKNLEHEINELNKEIENLELNLAMKRIPLSELNEQEKELALIEIRYEEDVLILMKEFEKEVGKLNSGVEFEATTGEWEEDARERYITETGKIREYFFHKHTDLEKKYYGIYDTFDKKRLNSILERKKQDAISCFHKIIEMTEGKVQEIQLESFVNNLLDKYTEEIKSIRNKYQKNLIDHASEMGNIQTVIELLRTDLKTGEFAALTECRSQIEVFKSESKKELEENEKDEEEIVKIKLLPPENSHVKVENSPENTCSLKEESETVNDKLTNKDSNIIFRGSQNNSGKTETNCYSKMDRANPEYVSDHEAKMISLLDETQESEISNISYCRKSQMETDDDKLQITQERDSLKEMLASLRLVVTNLLNFLGQCKDLNNISADFNGEETLYRSLHINTGQNEGDNSFVLKLSNIVQDINDTSLLNSSEHVRFELEKCLKQLKDEATELLQLSKLDVSSQLTEIIRKFQKQKDDLKQKVETVEKTHKVLKEEMEKTKHKFAEWERNLEVVSEGYGEEVMEPKKITSIFELKNKIKMFMAEHSMSQLSQEVNVMEEIWKEGYRLQEEWKKEKIDLEQQIDVADKQLHSLRKFMEEQAAEREQEREAFDREIATLKEILKTKEREGFIQSRTNCEASLKVELQVEALEAQVKDLTTQLNNMESSKKSVEIEFQNAVKKIWSLREVIQDLEVQLATVNEKETGLRRKIEEFDALLEEQNKIHADLKNELELCKTEKETQYSNYIKILEEERHTLHRIADQVNPEVLSQMKMRLRQIESMLIKKTKELEMVHVASTNVSCSSPSEDISVRDQWDATRCSTPDEMYENELRNMCLPMEEVDRLHDRLTRHTRAEEIALKYIRDLKMQLKNNRKACEELETERDLLLERADQHLKENSTLKARLEEQRCNAILQQKQLNVDLECQIKRLEIELEKLNDLCQQKDKQLYDLNEVLENTSKTLSEREAEALNRSKEENALISALKTDLENAISVREKLEENLEKMKGKLQNSLKMPALLDSMLEEKNAEIDRLEKEVLRLSTENSSFLTSSKELPEQSKPLKNGKRIKFSEPESFGDCISIISPYNPSVIRYCGDSFADFRNSSFKIQQVCTGKLGIFLIFIIIEQLISLFLSSTTTITRCIHFQPNQHSKPESLSSIGPLQLSPRGFGINNNWKTSSPVMPSHESLKIATGSSSLEESRFLAVIESKQRETSELKLEIDTYKRQLVERMQELDLAKKRTMVIEQELEAKVEEITQLKNTETHMTLTMDSLKRNHSEEVEELKNKLNFERGKVEKVYEEIKILEVKKIEIEEAFYSLKEDYREKLEGEQKKIKTLTEKIKDLEIQNAHSEKAYADAREEMKNVVEESKEAMKILCKQLTDLKRENDDLMLTSKNFENAEVQVDIPCTRNCRNIINISIPDLANNSNSSLNDNFETLTIELEKMTKTITETEFKRCDALAYMQKIKALVSMIFININDVMSEVENQKKKLMETSVDELTDKVERELLLSAKLDNELLSSIEAKGFQSRSLAMNNTQTRSVIVVSDGSDFSTARGNQKNEKDCCSISDKAHLDSISKISELEKEKDDLIRKIKDNERVIKCLENNLMTEKERCREDAKIMELLRVNLEKGLQDIKSKDKVLRREMQIRMKLEKELEALKKMSESLPEIRVIDLVSDQVRSQEEKLMSVAKNLDSEKIKNQELRLLLEQNKMERISEKEALRLLECDFNLLKEQKENFKTELLKAKLLLHSRERQINHLKRKVNLQEIDIKALSLSNDIHRVKILHESTASSGDNDEMEMREHKNDSFKLNICIERHIQESNEMGEALLYLSEETGQMRDLIKALEENTEVKVNDDTLVADSDLERKLWNLEREKLLKDMETVRCEKELAQRESLETSKTNELLKQENYKLKTEVKLLEKEASSHIEMGVVKDRMSHLLRKYLRAESYRKALIWQKQYLTVSLNSYRSSEETLKKLGKSGSRKKDGKVKSGRPRKFRVITLAVSAIFRMKFIVKRWQRHKSFPTSELPLQSTKETLPASLLSRDNDPGTALSYQSHNSCRQSSTRVLKTPPSRDPGLQRNISDVLQFENYGRQHEPLGTANVLP</sequence>
<feature type="coiled-coil region" evidence="6">
    <location>
        <begin position="866"/>
        <end position="1010"/>
    </location>
</feature>
<feature type="coiled-coil region" evidence="6">
    <location>
        <begin position="1333"/>
        <end position="1367"/>
    </location>
</feature>
<dbReference type="InterPro" id="IPR019528">
    <property type="entry name" value="PACT_domain"/>
</dbReference>
<dbReference type="InterPro" id="IPR028745">
    <property type="entry name" value="AKAP9/Pericentrin"/>
</dbReference>
<keyword evidence="2" id="KW-0963">Cytoplasm</keyword>
<evidence type="ECO:0000256" key="1">
    <source>
        <dbReference type="ARBA" id="ARBA00004300"/>
    </source>
</evidence>
<name>A0ABR1ADC6_POLSC</name>
<comment type="caution">
    <text evidence="9">The sequence shown here is derived from an EMBL/GenBank/DDBJ whole genome shotgun (WGS) entry which is preliminary data.</text>
</comment>
<evidence type="ECO:0000313" key="10">
    <source>
        <dbReference type="Proteomes" id="UP001359485"/>
    </source>
</evidence>
<evidence type="ECO:0000259" key="8">
    <source>
        <dbReference type="Pfam" id="PF10495"/>
    </source>
</evidence>
<dbReference type="Pfam" id="PF10495">
    <property type="entry name" value="PACT_coil_coil"/>
    <property type="match status" value="1"/>
</dbReference>